<proteinExistence type="predicted"/>
<dbReference type="Proteomes" id="UP001302745">
    <property type="component" value="Unassembled WGS sequence"/>
</dbReference>
<reference evidence="2" key="2">
    <citation type="submission" date="2023-05" db="EMBL/GenBank/DDBJ databases">
        <authorList>
            <consortium name="Lawrence Berkeley National Laboratory"/>
            <person name="Steindorff A."/>
            <person name="Hensen N."/>
            <person name="Bonometti L."/>
            <person name="Westerberg I."/>
            <person name="Brannstrom I.O."/>
            <person name="Guillou S."/>
            <person name="Cros-Aarteil S."/>
            <person name="Calhoun S."/>
            <person name="Haridas S."/>
            <person name="Kuo A."/>
            <person name="Mondo S."/>
            <person name="Pangilinan J."/>
            <person name="Riley R."/>
            <person name="Labutti K."/>
            <person name="Andreopoulos B."/>
            <person name="Lipzen A."/>
            <person name="Chen C."/>
            <person name="Yanf M."/>
            <person name="Daum C."/>
            <person name="Ng V."/>
            <person name="Clum A."/>
            <person name="Ohm R."/>
            <person name="Martin F."/>
            <person name="Silar P."/>
            <person name="Natvig D."/>
            <person name="Lalanne C."/>
            <person name="Gautier V."/>
            <person name="Ament-Velasquez S.L."/>
            <person name="Kruys A."/>
            <person name="Hutchinson M.I."/>
            <person name="Powell A.J."/>
            <person name="Barry K."/>
            <person name="Miller A.N."/>
            <person name="Grigoriev I.V."/>
            <person name="Debuchy R."/>
            <person name="Gladieux P."/>
            <person name="Thoren M.H."/>
            <person name="Johannesson H."/>
        </authorList>
    </citation>
    <scope>NUCLEOTIDE SEQUENCE</scope>
    <source>
        <strain evidence="2">CBS 538.74</strain>
    </source>
</reference>
<accession>A0AAN6VCY1</accession>
<sequence length="106" mass="12003">MRMDQEEGAEGYEDEHKGKGKQRAVAQGAPRGGGVDDYNNDDNRTVVRPVVERTKVAIKKHRVSSKPTFVDAKGNERVTAREEWKKVPGGYQLMGRNNVYFTKHFP</sequence>
<feature type="region of interest" description="Disordered" evidence="1">
    <location>
        <begin position="1"/>
        <end position="47"/>
    </location>
</feature>
<protein>
    <submittedName>
        <fullName evidence="2">Uncharacterized protein</fullName>
    </submittedName>
</protein>
<comment type="caution">
    <text evidence="2">The sequence shown here is derived from an EMBL/GenBank/DDBJ whole genome shotgun (WGS) entry which is preliminary data.</text>
</comment>
<organism evidence="2 3">
    <name type="scientific">Chaetomidium leptoderma</name>
    <dbReference type="NCBI Taxonomy" id="669021"/>
    <lineage>
        <taxon>Eukaryota</taxon>
        <taxon>Fungi</taxon>
        <taxon>Dikarya</taxon>
        <taxon>Ascomycota</taxon>
        <taxon>Pezizomycotina</taxon>
        <taxon>Sordariomycetes</taxon>
        <taxon>Sordariomycetidae</taxon>
        <taxon>Sordariales</taxon>
        <taxon>Chaetomiaceae</taxon>
        <taxon>Chaetomidium</taxon>
    </lineage>
</organism>
<dbReference type="AlphaFoldDB" id="A0AAN6VCY1"/>
<reference evidence="2" key="1">
    <citation type="journal article" date="2023" name="Mol. Phylogenet. Evol.">
        <title>Genome-scale phylogeny and comparative genomics of the fungal order Sordariales.</title>
        <authorList>
            <person name="Hensen N."/>
            <person name="Bonometti L."/>
            <person name="Westerberg I."/>
            <person name="Brannstrom I.O."/>
            <person name="Guillou S."/>
            <person name="Cros-Aarteil S."/>
            <person name="Calhoun S."/>
            <person name="Haridas S."/>
            <person name="Kuo A."/>
            <person name="Mondo S."/>
            <person name="Pangilinan J."/>
            <person name="Riley R."/>
            <person name="LaButti K."/>
            <person name="Andreopoulos B."/>
            <person name="Lipzen A."/>
            <person name="Chen C."/>
            <person name="Yan M."/>
            <person name="Daum C."/>
            <person name="Ng V."/>
            <person name="Clum A."/>
            <person name="Steindorff A."/>
            <person name="Ohm R.A."/>
            <person name="Martin F."/>
            <person name="Silar P."/>
            <person name="Natvig D.O."/>
            <person name="Lalanne C."/>
            <person name="Gautier V."/>
            <person name="Ament-Velasquez S.L."/>
            <person name="Kruys A."/>
            <person name="Hutchinson M.I."/>
            <person name="Powell A.J."/>
            <person name="Barry K."/>
            <person name="Miller A.N."/>
            <person name="Grigoriev I.V."/>
            <person name="Debuchy R."/>
            <person name="Gladieux P."/>
            <person name="Hiltunen Thoren M."/>
            <person name="Johannesson H."/>
        </authorList>
    </citation>
    <scope>NUCLEOTIDE SEQUENCE</scope>
    <source>
        <strain evidence="2">CBS 538.74</strain>
    </source>
</reference>
<dbReference type="EMBL" id="MU857204">
    <property type="protein sequence ID" value="KAK4149099.1"/>
    <property type="molecule type" value="Genomic_DNA"/>
</dbReference>
<evidence type="ECO:0000256" key="1">
    <source>
        <dbReference type="SAM" id="MobiDB-lite"/>
    </source>
</evidence>
<feature type="compositionally biased region" description="Acidic residues" evidence="1">
    <location>
        <begin position="1"/>
        <end position="13"/>
    </location>
</feature>
<name>A0AAN6VCY1_9PEZI</name>
<evidence type="ECO:0000313" key="2">
    <source>
        <dbReference type="EMBL" id="KAK4149099.1"/>
    </source>
</evidence>
<keyword evidence="3" id="KW-1185">Reference proteome</keyword>
<evidence type="ECO:0000313" key="3">
    <source>
        <dbReference type="Proteomes" id="UP001302745"/>
    </source>
</evidence>
<gene>
    <name evidence="2" type="ORF">C8A00DRAFT_38316</name>
</gene>